<evidence type="ECO:0000313" key="1">
    <source>
        <dbReference type="EMBL" id="CAG7559233.1"/>
    </source>
</evidence>
<accession>A0A8J2IL25</accession>
<dbReference type="AlphaFoldDB" id="A0A8J2IL25"/>
<reference evidence="1" key="1">
    <citation type="submission" date="2021-05" db="EMBL/GenBank/DDBJ databases">
        <authorList>
            <person name="Khan N."/>
        </authorList>
    </citation>
    <scope>NUCLEOTIDE SEQUENCE</scope>
</reference>
<gene>
    <name evidence="1" type="ORF">FEQUK3_LOCUS4936</name>
</gene>
<name>A0A8J2IL25_FUSEQ</name>
<dbReference type="EMBL" id="CAJSTJ010000129">
    <property type="protein sequence ID" value="CAG7559233.1"/>
    <property type="molecule type" value="Genomic_DNA"/>
</dbReference>
<dbReference type="Proteomes" id="UP000693738">
    <property type="component" value="Unassembled WGS sequence"/>
</dbReference>
<proteinExistence type="predicted"/>
<sequence length="598" mass="68304">MSTGLTNLPLEIRQQIFGEYFRVPGGYVYNGKSDRLRNANNTPIDLSLIYTCRSIANDCKHLPLAVNTLHFSTLYREDWRSLAGCFNLAATYYNVLQQDLVLHLAHLISADMHAELATEFPGFKAKLEAEREYHFHIWRTGDGPVVAGDNVRPAPCQFVQDFYGEQVATIREKSPYEYHGYGAVHRCILDYPNGGGIDFSDYAYQRWNCASSEVDRCLTRCLRLICDRSPIEFSNRVHTSLPHWENKYPAEEFFNLRFDDWAIPTRTQVEHVIRLLGIPDFVWKLPDMWMYNIAFHNAVGDNPSPGQFSEQYDNPTLDFKFRLREKIRFSAVAAAVRFLGLLPPHQRTQIRTLDLYEDLDSVNKPSLHGHGLVPLLQENPLLQVQVQRRVSVVNCIINPSEDVSDIDNLLMSKWGGGPCGVDPRGFAQELSIWLLDSLVVADAGISTEWYSLFLDSGPYTDECTDGFDKVVHYRIALHHAWNECLESGLLTDLSGGQVKRMSREYALEDGYENAIMQLVHRTSSVLRCGFSPGLPRDHQRIIDGLKAYPDGAWEYWEYGCGWDQDKDLFSLPSSVKDREAVARLADIQSQEEYLQSPR</sequence>
<comment type="caution">
    <text evidence="1">The sequence shown here is derived from an EMBL/GenBank/DDBJ whole genome shotgun (WGS) entry which is preliminary data.</text>
</comment>
<organism evidence="1 2">
    <name type="scientific">Fusarium equiseti</name>
    <name type="common">Fusarium scirpi</name>
    <dbReference type="NCBI Taxonomy" id="61235"/>
    <lineage>
        <taxon>Eukaryota</taxon>
        <taxon>Fungi</taxon>
        <taxon>Dikarya</taxon>
        <taxon>Ascomycota</taxon>
        <taxon>Pezizomycotina</taxon>
        <taxon>Sordariomycetes</taxon>
        <taxon>Hypocreomycetidae</taxon>
        <taxon>Hypocreales</taxon>
        <taxon>Nectriaceae</taxon>
        <taxon>Fusarium</taxon>
        <taxon>Fusarium incarnatum-equiseti species complex</taxon>
    </lineage>
</organism>
<protein>
    <submittedName>
        <fullName evidence="1">Uncharacterized protein</fullName>
    </submittedName>
</protein>
<evidence type="ECO:0000313" key="2">
    <source>
        <dbReference type="Proteomes" id="UP000693738"/>
    </source>
</evidence>